<evidence type="ECO:0000313" key="4">
    <source>
        <dbReference type="Proteomes" id="UP000053558"/>
    </source>
</evidence>
<keyword evidence="4" id="KW-1185">Reference proteome</keyword>
<accession>A0A5M3N1B5</accession>
<sequence>MTGHHEGTLPPWLKFLDETSKVLTGVTAITILYTRSVGIAYFGAGALACTLGAKAIKKAIRQQRPVGGHRKKISYGMPSTHASGATFYMTYVPLACMYLEVHRSLPLWAGLVAPAVVVPWMGAIMYSRVTLGHHTWAQVAGGFAWGVLAASVWFVLWSGDAGGVQTLGAALEVWAGKVLAEWGW</sequence>
<dbReference type="PANTHER" id="PTHR14969:SF13">
    <property type="entry name" value="AT30094P"/>
    <property type="match status" value="1"/>
</dbReference>
<name>A0A5M3N1B5_CONPW</name>
<comment type="caution">
    <text evidence="3">The sequence shown here is derived from an EMBL/GenBank/DDBJ whole genome shotgun (WGS) entry which is preliminary data.</text>
</comment>
<proteinExistence type="predicted"/>
<feature type="domain" description="Phosphatidic acid phosphatase type 2/haloperoxidase" evidence="2">
    <location>
        <begin position="37"/>
        <end position="154"/>
    </location>
</feature>
<evidence type="ECO:0000259" key="2">
    <source>
        <dbReference type="SMART" id="SM00014"/>
    </source>
</evidence>
<dbReference type="PANTHER" id="PTHR14969">
    <property type="entry name" value="SPHINGOSINE-1-PHOSPHATE PHOSPHOHYDROLASE"/>
    <property type="match status" value="1"/>
</dbReference>
<dbReference type="InterPro" id="IPR036938">
    <property type="entry name" value="PAP2/HPO_sf"/>
</dbReference>
<dbReference type="GeneID" id="19211850"/>
<dbReference type="Proteomes" id="UP000053558">
    <property type="component" value="Unassembled WGS sequence"/>
</dbReference>
<feature type="transmembrane region" description="Helical" evidence="1">
    <location>
        <begin position="39"/>
        <end position="56"/>
    </location>
</feature>
<dbReference type="AlphaFoldDB" id="A0A5M3N1B5"/>
<dbReference type="OMA" id="VWLGHHT"/>
<dbReference type="OrthoDB" id="302705at2759"/>
<feature type="transmembrane region" description="Helical" evidence="1">
    <location>
        <begin position="107"/>
        <end position="127"/>
    </location>
</feature>
<dbReference type="InterPro" id="IPR000326">
    <property type="entry name" value="PAP2/HPO"/>
</dbReference>
<evidence type="ECO:0000313" key="3">
    <source>
        <dbReference type="EMBL" id="EIW85179.1"/>
    </source>
</evidence>
<dbReference type="SMART" id="SM00014">
    <property type="entry name" value="acidPPc"/>
    <property type="match status" value="1"/>
</dbReference>
<dbReference type="KEGG" id="cput:CONPUDRAFT_97984"/>
<dbReference type="SUPFAM" id="SSF48317">
    <property type="entry name" value="Acid phosphatase/Vanadium-dependent haloperoxidase"/>
    <property type="match status" value="1"/>
</dbReference>
<keyword evidence="1" id="KW-0472">Membrane</keyword>
<dbReference type="GO" id="GO:0042392">
    <property type="term" value="F:sphingosine-1-phosphate phosphatase activity"/>
    <property type="evidence" value="ECO:0007669"/>
    <property type="project" value="TreeGrafter"/>
</dbReference>
<dbReference type="Gene3D" id="1.20.144.10">
    <property type="entry name" value="Phosphatidic acid phosphatase type 2/haloperoxidase"/>
    <property type="match status" value="1"/>
</dbReference>
<dbReference type="RefSeq" id="XP_007764749.1">
    <property type="nucleotide sequence ID" value="XM_007766559.1"/>
</dbReference>
<organism evidence="3 4">
    <name type="scientific">Coniophora puteana (strain RWD-64-598)</name>
    <name type="common">Brown rot fungus</name>
    <dbReference type="NCBI Taxonomy" id="741705"/>
    <lineage>
        <taxon>Eukaryota</taxon>
        <taxon>Fungi</taxon>
        <taxon>Dikarya</taxon>
        <taxon>Basidiomycota</taxon>
        <taxon>Agaricomycotina</taxon>
        <taxon>Agaricomycetes</taxon>
        <taxon>Agaricomycetidae</taxon>
        <taxon>Boletales</taxon>
        <taxon>Coniophorineae</taxon>
        <taxon>Coniophoraceae</taxon>
        <taxon>Coniophora</taxon>
    </lineage>
</organism>
<feature type="transmembrane region" description="Helical" evidence="1">
    <location>
        <begin position="139"/>
        <end position="157"/>
    </location>
</feature>
<keyword evidence="1" id="KW-1133">Transmembrane helix</keyword>
<feature type="transmembrane region" description="Helical" evidence="1">
    <location>
        <begin position="77"/>
        <end position="101"/>
    </location>
</feature>
<keyword evidence="1" id="KW-0812">Transmembrane</keyword>
<reference evidence="4" key="1">
    <citation type="journal article" date="2012" name="Science">
        <title>The Paleozoic origin of enzymatic lignin decomposition reconstructed from 31 fungal genomes.</title>
        <authorList>
            <person name="Floudas D."/>
            <person name="Binder M."/>
            <person name="Riley R."/>
            <person name="Barry K."/>
            <person name="Blanchette R.A."/>
            <person name="Henrissat B."/>
            <person name="Martinez A.T."/>
            <person name="Otillar R."/>
            <person name="Spatafora J.W."/>
            <person name="Yadav J.S."/>
            <person name="Aerts A."/>
            <person name="Benoit I."/>
            <person name="Boyd A."/>
            <person name="Carlson A."/>
            <person name="Copeland A."/>
            <person name="Coutinho P.M."/>
            <person name="de Vries R.P."/>
            <person name="Ferreira P."/>
            <person name="Findley K."/>
            <person name="Foster B."/>
            <person name="Gaskell J."/>
            <person name="Glotzer D."/>
            <person name="Gorecki P."/>
            <person name="Heitman J."/>
            <person name="Hesse C."/>
            <person name="Hori C."/>
            <person name="Igarashi K."/>
            <person name="Jurgens J.A."/>
            <person name="Kallen N."/>
            <person name="Kersten P."/>
            <person name="Kohler A."/>
            <person name="Kuees U."/>
            <person name="Kumar T.K.A."/>
            <person name="Kuo A."/>
            <person name="LaButti K."/>
            <person name="Larrondo L.F."/>
            <person name="Lindquist E."/>
            <person name="Ling A."/>
            <person name="Lombard V."/>
            <person name="Lucas S."/>
            <person name="Lundell T."/>
            <person name="Martin R."/>
            <person name="McLaughlin D.J."/>
            <person name="Morgenstern I."/>
            <person name="Morin E."/>
            <person name="Murat C."/>
            <person name="Nagy L.G."/>
            <person name="Nolan M."/>
            <person name="Ohm R.A."/>
            <person name="Patyshakuliyeva A."/>
            <person name="Rokas A."/>
            <person name="Ruiz-Duenas F.J."/>
            <person name="Sabat G."/>
            <person name="Salamov A."/>
            <person name="Samejima M."/>
            <person name="Schmutz J."/>
            <person name="Slot J.C."/>
            <person name="St John F."/>
            <person name="Stenlid J."/>
            <person name="Sun H."/>
            <person name="Sun S."/>
            <person name="Syed K."/>
            <person name="Tsang A."/>
            <person name="Wiebenga A."/>
            <person name="Young D."/>
            <person name="Pisabarro A."/>
            <person name="Eastwood D.C."/>
            <person name="Martin F."/>
            <person name="Cullen D."/>
            <person name="Grigoriev I.V."/>
            <person name="Hibbett D.S."/>
        </authorList>
    </citation>
    <scope>NUCLEOTIDE SEQUENCE [LARGE SCALE GENOMIC DNA]</scope>
    <source>
        <strain evidence="4">RWD-64-598 SS2</strain>
    </source>
</reference>
<protein>
    <recommendedName>
        <fullName evidence="2">Phosphatidic acid phosphatase type 2/haloperoxidase domain-containing protein</fullName>
    </recommendedName>
</protein>
<dbReference type="EMBL" id="JH711574">
    <property type="protein sequence ID" value="EIW85179.1"/>
    <property type="molecule type" value="Genomic_DNA"/>
</dbReference>
<evidence type="ECO:0000256" key="1">
    <source>
        <dbReference type="SAM" id="Phobius"/>
    </source>
</evidence>
<gene>
    <name evidence="3" type="ORF">CONPUDRAFT_97984</name>
</gene>
<dbReference type="Pfam" id="PF01569">
    <property type="entry name" value="PAP2"/>
    <property type="match status" value="1"/>
</dbReference>